<dbReference type="InterPro" id="IPR029039">
    <property type="entry name" value="Flavoprotein-like_sf"/>
</dbReference>
<sequence>MKIIAFAASNSRQSINKKLVTHAAGLIEGAEVEVLDLNDFAAPIYSQDHEAEHGHPQQAKNFLEKINGADALLISFAEHNGSYTAAYKSLFDWSSRIQQKVFNEKPVIALSTSPGPGGAKSVLQAATTSLPYFGATVKASLSIPSFHSNFDTATGELSNPELKQQLQAALATLKA</sequence>
<dbReference type="Gene3D" id="3.40.50.360">
    <property type="match status" value="1"/>
</dbReference>
<dbReference type="PANTHER" id="PTHR30543">
    <property type="entry name" value="CHROMATE REDUCTASE"/>
    <property type="match status" value="1"/>
</dbReference>
<gene>
    <name evidence="2" type="ORF">H8K32_00585</name>
</gene>
<dbReference type="PANTHER" id="PTHR30543:SF21">
    <property type="entry name" value="NAD(P)H-DEPENDENT FMN REDUCTASE LOT6"/>
    <property type="match status" value="1"/>
</dbReference>
<dbReference type="Proteomes" id="UP000634011">
    <property type="component" value="Unassembled WGS sequence"/>
</dbReference>
<proteinExistence type="predicted"/>
<dbReference type="SUPFAM" id="SSF52218">
    <property type="entry name" value="Flavoproteins"/>
    <property type="match status" value="1"/>
</dbReference>
<dbReference type="EMBL" id="JACOFV010000001">
    <property type="protein sequence ID" value="MBC3860584.1"/>
    <property type="molecule type" value="Genomic_DNA"/>
</dbReference>
<dbReference type="InterPro" id="IPR050712">
    <property type="entry name" value="NAD(P)H-dep_reductase"/>
</dbReference>
<dbReference type="RefSeq" id="WP_186910526.1">
    <property type="nucleotide sequence ID" value="NZ_JACOFV010000001.1"/>
</dbReference>
<feature type="domain" description="NADPH-dependent FMN reductase-like" evidence="1">
    <location>
        <begin position="1"/>
        <end position="140"/>
    </location>
</feature>
<dbReference type="GO" id="GO:0010181">
    <property type="term" value="F:FMN binding"/>
    <property type="evidence" value="ECO:0007669"/>
    <property type="project" value="TreeGrafter"/>
</dbReference>
<name>A0A923HH24_9BURK</name>
<dbReference type="InterPro" id="IPR005025">
    <property type="entry name" value="FMN_Rdtase-like_dom"/>
</dbReference>
<dbReference type="GO" id="GO:0016491">
    <property type="term" value="F:oxidoreductase activity"/>
    <property type="evidence" value="ECO:0007669"/>
    <property type="project" value="InterPro"/>
</dbReference>
<dbReference type="GO" id="GO:0005829">
    <property type="term" value="C:cytosol"/>
    <property type="evidence" value="ECO:0007669"/>
    <property type="project" value="TreeGrafter"/>
</dbReference>
<evidence type="ECO:0000313" key="2">
    <source>
        <dbReference type="EMBL" id="MBC3860584.1"/>
    </source>
</evidence>
<accession>A0A923HH24</accession>
<keyword evidence="3" id="KW-1185">Reference proteome</keyword>
<evidence type="ECO:0000313" key="3">
    <source>
        <dbReference type="Proteomes" id="UP000634011"/>
    </source>
</evidence>
<reference evidence="2" key="1">
    <citation type="submission" date="2020-08" db="EMBL/GenBank/DDBJ databases">
        <title>Novel species isolated from subtropical streams in China.</title>
        <authorList>
            <person name="Lu H."/>
        </authorList>
    </citation>
    <scope>NUCLEOTIDE SEQUENCE</scope>
    <source>
        <strain evidence="2">KACC 12607</strain>
    </source>
</reference>
<evidence type="ECO:0000259" key="1">
    <source>
        <dbReference type="Pfam" id="PF03358"/>
    </source>
</evidence>
<protein>
    <submittedName>
        <fullName evidence="2">NAD(P)H-dependent oxidoreductase</fullName>
    </submittedName>
</protein>
<dbReference type="Pfam" id="PF03358">
    <property type="entry name" value="FMN_red"/>
    <property type="match status" value="1"/>
</dbReference>
<organism evidence="2 3">
    <name type="scientific">Undibacterium jejuense</name>
    <dbReference type="NCBI Taxonomy" id="1344949"/>
    <lineage>
        <taxon>Bacteria</taxon>
        <taxon>Pseudomonadati</taxon>
        <taxon>Pseudomonadota</taxon>
        <taxon>Betaproteobacteria</taxon>
        <taxon>Burkholderiales</taxon>
        <taxon>Oxalobacteraceae</taxon>
        <taxon>Undibacterium</taxon>
    </lineage>
</organism>
<comment type="caution">
    <text evidence="2">The sequence shown here is derived from an EMBL/GenBank/DDBJ whole genome shotgun (WGS) entry which is preliminary data.</text>
</comment>
<dbReference type="AlphaFoldDB" id="A0A923HH24"/>